<dbReference type="AlphaFoldDB" id="A0A9Q1JIB3"/>
<proteinExistence type="predicted"/>
<evidence type="ECO:0000313" key="1">
    <source>
        <dbReference type="EMBL" id="KAJ8421311.1"/>
    </source>
</evidence>
<reference evidence="1" key="1">
    <citation type="submission" date="2022-04" db="EMBL/GenBank/DDBJ databases">
        <title>Carnegiea gigantea Genome sequencing and assembly v2.</title>
        <authorList>
            <person name="Copetti D."/>
            <person name="Sanderson M.J."/>
            <person name="Burquez A."/>
            <person name="Wojciechowski M.F."/>
        </authorList>
    </citation>
    <scope>NUCLEOTIDE SEQUENCE</scope>
    <source>
        <strain evidence="1">SGP5-SGP5p</strain>
        <tissue evidence="1">Aerial part</tissue>
    </source>
</reference>
<accession>A0A9Q1JIB3</accession>
<protein>
    <submittedName>
        <fullName evidence="1">Uncharacterized protein</fullName>
    </submittedName>
</protein>
<dbReference type="OrthoDB" id="691593at2759"/>
<keyword evidence="2" id="KW-1185">Reference proteome</keyword>
<dbReference type="Proteomes" id="UP001153076">
    <property type="component" value="Unassembled WGS sequence"/>
</dbReference>
<evidence type="ECO:0000313" key="2">
    <source>
        <dbReference type="Proteomes" id="UP001153076"/>
    </source>
</evidence>
<gene>
    <name evidence="1" type="ORF">Cgig2_017157</name>
</gene>
<dbReference type="EMBL" id="JAKOGI010002793">
    <property type="protein sequence ID" value="KAJ8421311.1"/>
    <property type="molecule type" value="Genomic_DNA"/>
</dbReference>
<name>A0A9Q1JIB3_9CARY</name>
<sequence>MPGVALVALRTTPSLTSLRAPRNSITGSSLDLSTSLCRCPEQPLTVQVTNDPMATTLSGSMPPDEAAPPSPLLGTPLLRSADDNMELTHEQCNSPTHVIKEWLPFCEELKPKQVLVFSNLEECDKLYKSYAHHVGFSVHKSSFKKGKERVKNYRYFKDVLKWCMKTKFLDCMQIAGRDPKKLILFGKKIQNVLKELKELDGGTSESKMNELESFIGSSAPE</sequence>
<comment type="caution">
    <text evidence="1">The sequence shown here is derived from an EMBL/GenBank/DDBJ whole genome shotgun (WGS) entry which is preliminary data.</text>
</comment>
<organism evidence="1 2">
    <name type="scientific">Carnegiea gigantea</name>
    <dbReference type="NCBI Taxonomy" id="171969"/>
    <lineage>
        <taxon>Eukaryota</taxon>
        <taxon>Viridiplantae</taxon>
        <taxon>Streptophyta</taxon>
        <taxon>Embryophyta</taxon>
        <taxon>Tracheophyta</taxon>
        <taxon>Spermatophyta</taxon>
        <taxon>Magnoliopsida</taxon>
        <taxon>eudicotyledons</taxon>
        <taxon>Gunneridae</taxon>
        <taxon>Pentapetalae</taxon>
        <taxon>Caryophyllales</taxon>
        <taxon>Cactineae</taxon>
        <taxon>Cactaceae</taxon>
        <taxon>Cactoideae</taxon>
        <taxon>Echinocereeae</taxon>
        <taxon>Carnegiea</taxon>
    </lineage>
</organism>